<name>T1AB53_9ZZZZ</name>
<dbReference type="InterPro" id="IPR015424">
    <property type="entry name" value="PyrdxlP-dep_Trfase"/>
</dbReference>
<dbReference type="InterPro" id="IPR015421">
    <property type="entry name" value="PyrdxlP-dep_Trfase_major"/>
</dbReference>
<dbReference type="InterPro" id="IPR050087">
    <property type="entry name" value="AON_synthase_class-II"/>
</dbReference>
<protein>
    <submittedName>
        <fullName evidence="5">Amino-7-oxononanoate synthase</fullName>
    </submittedName>
</protein>
<dbReference type="InterPro" id="IPR004839">
    <property type="entry name" value="Aminotransferase_I/II_large"/>
</dbReference>
<reference evidence="5" key="1">
    <citation type="submission" date="2013-08" db="EMBL/GenBank/DDBJ databases">
        <authorList>
            <person name="Mendez C."/>
            <person name="Richter M."/>
            <person name="Ferrer M."/>
            <person name="Sanchez J."/>
        </authorList>
    </citation>
    <scope>NUCLEOTIDE SEQUENCE</scope>
</reference>
<dbReference type="PANTHER" id="PTHR13693:SF100">
    <property type="entry name" value="8-AMINO-7-OXONONANOATE SYNTHASE"/>
    <property type="match status" value="1"/>
</dbReference>
<keyword evidence="3" id="KW-0663">Pyridoxal phosphate</keyword>
<reference evidence="5" key="2">
    <citation type="journal article" date="2014" name="ISME J.">
        <title>Microbial stratification in low pH oxic and suboxic macroscopic growths along an acid mine drainage.</title>
        <authorList>
            <person name="Mendez-Garcia C."/>
            <person name="Mesa V."/>
            <person name="Sprenger R.R."/>
            <person name="Richter M."/>
            <person name="Diez M.S."/>
            <person name="Solano J."/>
            <person name="Bargiela R."/>
            <person name="Golyshina O.V."/>
            <person name="Manteca A."/>
            <person name="Ramos J.L."/>
            <person name="Gallego J.R."/>
            <person name="Llorente I."/>
            <person name="Martins Dos Santos V.A."/>
            <person name="Jensen O.N."/>
            <person name="Pelaez A.I."/>
            <person name="Sanchez J."/>
            <person name="Ferrer M."/>
        </authorList>
    </citation>
    <scope>NUCLEOTIDE SEQUENCE</scope>
</reference>
<evidence type="ECO:0000256" key="3">
    <source>
        <dbReference type="ARBA" id="ARBA00022898"/>
    </source>
</evidence>
<dbReference type="GO" id="GO:0009102">
    <property type="term" value="P:biotin biosynthetic process"/>
    <property type="evidence" value="ECO:0007669"/>
    <property type="project" value="TreeGrafter"/>
</dbReference>
<dbReference type="SUPFAM" id="SSF53383">
    <property type="entry name" value="PLP-dependent transferases"/>
    <property type="match status" value="1"/>
</dbReference>
<proteinExistence type="predicted"/>
<dbReference type="Gene3D" id="3.40.640.10">
    <property type="entry name" value="Type I PLP-dependent aspartate aminotransferase-like (Major domain)"/>
    <property type="match status" value="1"/>
</dbReference>
<feature type="domain" description="Aminotransferase class I/classII large" evidence="4">
    <location>
        <begin position="3"/>
        <end position="138"/>
    </location>
</feature>
<dbReference type="InterPro" id="IPR015422">
    <property type="entry name" value="PyrdxlP-dep_Trfase_small"/>
</dbReference>
<dbReference type="PANTHER" id="PTHR13693">
    <property type="entry name" value="CLASS II AMINOTRANSFERASE/8-AMINO-7-OXONONANOATE SYNTHASE"/>
    <property type="match status" value="1"/>
</dbReference>
<comment type="cofactor">
    <cofactor evidence="1">
        <name>pyridoxal 5'-phosphate</name>
        <dbReference type="ChEBI" id="CHEBI:597326"/>
    </cofactor>
</comment>
<organism evidence="5">
    <name type="scientific">mine drainage metagenome</name>
    <dbReference type="NCBI Taxonomy" id="410659"/>
    <lineage>
        <taxon>unclassified sequences</taxon>
        <taxon>metagenomes</taxon>
        <taxon>ecological metagenomes</taxon>
    </lineage>
</organism>
<gene>
    <name evidence="5" type="ORF">B2A_11262</name>
</gene>
<dbReference type="Pfam" id="PF00155">
    <property type="entry name" value="Aminotran_1_2"/>
    <property type="match status" value="1"/>
</dbReference>
<dbReference type="GO" id="GO:0030170">
    <property type="term" value="F:pyridoxal phosphate binding"/>
    <property type="evidence" value="ECO:0007669"/>
    <property type="project" value="InterPro"/>
</dbReference>
<comment type="caution">
    <text evidence="5">The sequence shown here is derived from an EMBL/GenBank/DDBJ whole genome shotgun (WGS) entry which is preliminary data.</text>
</comment>
<dbReference type="Gene3D" id="3.90.1150.10">
    <property type="entry name" value="Aspartate Aminotransferase, domain 1"/>
    <property type="match status" value="1"/>
</dbReference>
<dbReference type="AlphaFoldDB" id="T1AB53"/>
<dbReference type="GO" id="GO:0008710">
    <property type="term" value="F:8-amino-7-oxononanoate synthase activity"/>
    <property type="evidence" value="ECO:0007669"/>
    <property type="project" value="TreeGrafter"/>
</dbReference>
<evidence type="ECO:0000313" key="5">
    <source>
        <dbReference type="EMBL" id="EQD39040.1"/>
    </source>
</evidence>
<sequence length="151" mass="16081">FGAFVAGSAALIELLVQKARPYIYTTALPQPVAAATRAALRIAQREPWRRQRALELTARFRAAAAGAGVPLAESSTPIQPILFGGARAALRAERALAEAGFWVVAIRAPTVPAGQERLRVTLSAAHHETQVDALVEALARVSARVRREPSA</sequence>
<evidence type="ECO:0000256" key="1">
    <source>
        <dbReference type="ARBA" id="ARBA00001933"/>
    </source>
</evidence>
<dbReference type="EMBL" id="AUZZ01008116">
    <property type="protein sequence ID" value="EQD39040.1"/>
    <property type="molecule type" value="Genomic_DNA"/>
</dbReference>
<accession>T1AB53</accession>
<evidence type="ECO:0000259" key="4">
    <source>
        <dbReference type="Pfam" id="PF00155"/>
    </source>
</evidence>
<keyword evidence="2" id="KW-0808">Transferase</keyword>
<evidence type="ECO:0000256" key="2">
    <source>
        <dbReference type="ARBA" id="ARBA00022679"/>
    </source>
</evidence>
<feature type="non-terminal residue" evidence="5">
    <location>
        <position position="1"/>
    </location>
</feature>